<dbReference type="PANTHER" id="PTHR43105:SF9">
    <property type="entry name" value="NADPH-FE(3+) OXIDOREDUCTASE SUBUNIT ALPHA"/>
    <property type="match status" value="1"/>
</dbReference>
<dbReference type="Pfam" id="PF00384">
    <property type="entry name" value="Molybdopterin"/>
    <property type="match status" value="1"/>
</dbReference>
<dbReference type="InterPro" id="IPR006657">
    <property type="entry name" value="MoPterin_dinucl-bd_dom"/>
</dbReference>
<evidence type="ECO:0000256" key="1">
    <source>
        <dbReference type="ARBA" id="ARBA00001942"/>
    </source>
</evidence>
<dbReference type="Pfam" id="PF04879">
    <property type="entry name" value="Molybdop_Fe4S4"/>
    <property type="match status" value="1"/>
</dbReference>
<dbReference type="Gene3D" id="2.20.25.90">
    <property type="entry name" value="ADC-like domains"/>
    <property type="match status" value="1"/>
</dbReference>
<keyword evidence="9" id="KW-0411">Iron-sulfur</keyword>
<dbReference type="InterPro" id="IPR006963">
    <property type="entry name" value="Mopterin_OxRdtase_4Fe-4S_dom"/>
</dbReference>
<name>A0ABU9HG61_9GAMM</name>
<evidence type="ECO:0000256" key="2">
    <source>
        <dbReference type="ARBA" id="ARBA00001966"/>
    </source>
</evidence>
<comment type="cofactor">
    <cofactor evidence="1">
        <name>Mo-bis(molybdopterin guanine dinucleotide)</name>
        <dbReference type="ChEBI" id="CHEBI:60539"/>
    </cofactor>
</comment>
<dbReference type="InterPro" id="IPR041854">
    <property type="entry name" value="BFD-like_2Fe2S-bd_dom_sf"/>
</dbReference>
<accession>A0ABU9HG61</accession>
<evidence type="ECO:0000313" key="12">
    <source>
        <dbReference type="EMBL" id="MEL0660888.1"/>
    </source>
</evidence>
<protein>
    <submittedName>
        <fullName evidence="12">Nitrate reductase</fullName>
    </submittedName>
</protein>
<evidence type="ECO:0000256" key="10">
    <source>
        <dbReference type="ARBA" id="ARBA00023063"/>
    </source>
</evidence>
<reference evidence="12 13" key="1">
    <citation type="submission" date="2024-02" db="EMBL/GenBank/DDBJ databases">
        <title>Bacteria isolated from the canopy kelp, Nereocystis luetkeana.</title>
        <authorList>
            <person name="Pfister C.A."/>
            <person name="Younker I.T."/>
            <person name="Light S.H."/>
        </authorList>
    </citation>
    <scope>NUCLEOTIDE SEQUENCE [LARGE SCALE GENOMIC DNA]</scope>
    <source>
        <strain evidence="12 13">TI.2.07</strain>
    </source>
</reference>
<dbReference type="SUPFAM" id="SSF53706">
    <property type="entry name" value="Formate dehydrogenase/DMSO reductase, domains 1-3"/>
    <property type="match status" value="1"/>
</dbReference>
<evidence type="ECO:0000259" key="11">
    <source>
        <dbReference type="PROSITE" id="PS51669"/>
    </source>
</evidence>
<comment type="caution">
    <text evidence="12">The sequence shown here is derived from an EMBL/GenBank/DDBJ whole genome shotgun (WGS) entry which is preliminary data.</text>
</comment>
<sequence>MTQEKSLWTKSTCAYCGVGCGIEASIGAKGELSIRGDQSHPANYGNLCSKGLALGETVSQEGRLLHPSIDGIETDWPNALQHVASKFSQAIEEYGPDSVAFYVSGQLLTEDYYVANKLMKGFIGSGNIDTNSRLCMSSSVVGHKRAFGSDTVPGCYEDLDTAELVVITGSNLAWCHPVLFQRLKAEKAKRDNLFIVVIDPRETDTCSIADLHLAIQPETDVALFNGLLAYLVEHKKIDNDYIEQHSEGFEAALKSAQEDMPSTAQLAANLALNEQDLISFFAHFASTEKTLTIYSQGVNQSTQGSNKVNSIINCHIATGRIGKSGMGPFSITGQPNAMGGREVGGLANTLAAHMEFGDQKANKLISDFWETEQLATRPGLKAVDLFEAMNEGKIKAVWIMATNPVVSLPNSNKIIEALKKCPTVVVSDCMAETATTQFADVLLPAQGWSEKSGTVTNSERRISRQRRLLPSPGVAKPDWWIISEVAKCMGFAKAFNFLHEGEVFSEFTKMTTLDNEDGLSRDLNLIGLTTLDAKGYSQLTPQQWPVTELQTQNVHQRLFADKQFFTPSKKVQFIAVSQLATSINVTSQQPKQSQYPLILNSGRIRDHWHTMTRTGLSSRLGAHITEPFVAIHPNDAEKLQITDNNLVAINSPQGAMLVRALLTNQQNKGQIFTPIHWNSQTAKSANICNLVSDDNDPISGQPGFKSTQVNVKKWHYHSEAMLLTREPIELNEFDYWVKQKVEKGYLYRIADNRSPLELSQALQNLLQNKQGKTLQFSSTDESQQMIHRYAFVQNAQLNNAYITSEQLTTQSLDWLQSVLDLPLDSSIELTLISGIVEGKLAQGKIICACKQVGINTITDAILEEGCQTLDSIKQCTGAGTGCGSCLPEVESILANNMVDIPQRIEVEEFVA</sequence>
<evidence type="ECO:0000256" key="7">
    <source>
        <dbReference type="ARBA" id="ARBA00023002"/>
    </source>
</evidence>
<comment type="similarity">
    <text evidence="3">Belongs to the prokaryotic molybdopterin-containing oxidoreductase family. NasA/NapA/NarB subfamily.</text>
</comment>
<keyword evidence="8" id="KW-0408">Iron</keyword>
<evidence type="ECO:0000256" key="3">
    <source>
        <dbReference type="ARBA" id="ARBA00008747"/>
    </source>
</evidence>
<dbReference type="InterPro" id="IPR027467">
    <property type="entry name" value="MopterinOxRdtase_cofactor_BS"/>
</dbReference>
<proteinExistence type="inferred from homology"/>
<keyword evidence="7" id="KW-0560">Oxidoreductase</keyword>
<keyword evidence="4" id="KW-0004">4Fe-4S</keyword>
<keyword evidence="10" id="KW-0534">Nitrate assimilation</keyword>
<evidence type="ECO:0000256" key="6">
    <source>
        <dbReference type="ARBA" id="ARBA00022723"/>
    </source>
</evidence>
<evidence type="ECO:0000256" key="9">
    <source>
        <dbReference type="ARBA" id="ARBA00023014"/>
    </source>
</evidence>
<dbReference type="CDD" id="cd02791">
    <property type="entry name" value="MopB_CT_Nitrate-R-NapA-like"/>
    <property type="match status" value="1"/>
</dbReference>
<dbReference type="InterPro" id="IPR007419">
    <property type="entry name" value="BFD-like_2Fe2S-bd_dom"/>
</dbReference>
<keyword evidence="6" id="KW-0479">Metal-binding</keyword>
<feature type="domain" description="4Fe-4S Mo/W bis-MGD-type" evidence="11">
    <location>
        <begin position="6"/>
        <end position="62"/>
    </location>
</feature>
<organism evidence="12 13">
    <name type="scientific">Psychromonas arctica</name>
    <dbReference type="NCBI Taxonomy" id="168275"/>
    <lineage>
        <taxon>Bacteria</taxon>
        <taxon>Pseudomonadati</taxon>
        <taxon>Pseudomonadota</taxon>
        <taxon>Gammaproteobacteria</taxon>
        <taxon>Alteromonadales</taxon>
        <taxon>Psychromonadaceae</taxon>
        <taxon>Psychromonas</taxon>
    </lineage>
</organism>
<dbReference type="Gene3D" id="1.10.10.1100">
    <property type="entry name" value="BFD-like [2Fe-2S]-binding domain"/>
    <property type="match status" value="1"/>
</dbReference>
<dbReference type="EMBL" id="JBAKBA010000064">
    <property type="protein sequence ID" value="MEL0660888.1"/>
    <property type="molecule type" value="Genomic_DNA"/>
</dbReference>
<dbReference type="Proteomes" id="UP001366060">
    <property type="component" value="Unassembled WGS sequence"/>
</dbReference>
<evidence type="ECO:0000313" key="13">
    <source>
        <dbReference type="Proteomes" id="UP001366060"/>
    </source>
</evidence>
<dbReference type="SUPFAM" id="SSF50692">
    <property type="entry name" value="ADC-like"/>
    <property type="match status" value="1"/>
</dbReference>
<dbReference type="PANTHER" id="PTHR43105">
    <property type="entry name" value="RESPIRATORY NITRATE REDUCTASE"/>
    <property type="match status" value="1"/>
</dbReference>
<evidence type="ECO:0000256" key="8">
    <source>
        <dbReference type="ARBA" id="ARBA00023004"/>
    </source>
</evidence>
<keyword evidence="5" id="KW-0500">Molybdenum</keyword>
<dbReference type="InterPro" id="IPR041957">
    <property type="entry name" value="CT_Nitrate-R-NapA-like"/>
</dbReference>
<evidence type="ECO:0000256" key="4">
    <source>
        <dbReference type="ARBA" id="ARBA00022485"/>
    </source>
</evidence>
<dbReference type="InterPro" id="IPR006656">
    <property type="entry name" value="Mopterin_OxRdtase"/>
</dbReference>
<dbReference type="InterPro" id="IPR050123">
    <property type="entry name" value="Prok_molybdopt-oxidoreductase"/>
</dbReference>
<dbReference type="Gene3D" id="3.40.228.10">
    <property type="entry name" value="Dimethylsulfoxide Reductase, domain 2"/>
    <property type="match status" value="1"/>
</dbReference>
<dbReference type="Gene3D" id="3.40.50.740">
    <property type="match status" value="1"/>
</dbReference>
<dbReference type="PROSITE" id="PS00551">
    <property type="entry name" value="MOLYBDOPTERIN_PROK_1"/>
    <property type="match status" value="1"/>
</dbReference>
<dbReference type="SMART" id="SM00926">
    <property type="entry name" value="Molybdop_Fe4S4"/>
    <property type="match status" value="1"/>
</dbReference>
<gene>
    <name evidence="12" type="ORF">V6255_17280</name>
</gene>
<dbReference type="Pfam" id="PF04324">
    <property type="entry name" value="Fer2_BFD"/>
    <property type="match status" value="1"/>
</dbReference>
<dbReference type="Pfam" id="PF01568">
    <property type="entry name" value="Molydop_binding"/>
    <property type="match status" value="1"/>
</dbReference>
<dbReference type="RefSeq" id="WP_341629261.1">
    <property type="nucleotide sequence ID" value="NZ_JBAKBA010000064.1"/>
</dbReference>
<dbReference type="InterPro" id="IPR009010">
    <property type="entry name" value="Asp_de-COase-like_dom_sf"/>
</dbReference>
<evidence type="ECO:0000256" key="5">
    <source>
        <dbReference type="ARBA" id="ARBA00022505"/>
    </source>
</evidence>
<dbReference type="PROSITE" id="PS51669">
    <property type="entry name" value="4FE4S_MOW_BIS_MGD"/>
    <property type="match status" value="1"/>
</dbReference>
<comment type="cofactor">
    <cofactor evidence="2">
        <name>[4Fe-4S] cluster</name>
        <dbReference type="ChEBI" id="CHEBI:49883"/>
    </cofactor>
</comment>
<dbReference type="CDD" id="cd02754">
    <property type="entry name" value="MopB_Nitrate-R-NapA-like"/>
    <property type="match status" value="1"/>
</dbReference>
<keyword evidence="13" id="KW-1185">Reference proteome</keyword>
<dbReference type="Gene3D" id="2.40.40.20">
    <property type="match status" value="1"/>
</dbReference>